<keyword evidence="3" id="KW-1185">Reference proteome</keyword>
<evidence type="ECO:0000256" key="1">
    <source>
        <dbReference type="SAM" id="MobiDB-lite"/>
    </source>
</evidence>
<feature type="region of interest" description="Disordered" evidence="1">
    <location>
        <begin position="46"/>
        <end position="85"/>
    </location>
</feature>
<reference evidence="2 3" key="1">
    <citation type="journal article" date="2022" name="Nat. Ecol. Evol.">
        <title>A masculinizing supergene underlies an exaggerated male reproductive morph in a spider.</title>
        <authorList>
            <person name="Hendrickx F."/>
            <person name="De Corte Z."/>
            <person name="Sonet G."/>
            <person name="Van Belleghem S.M."/>
            <person name="Kostlbacher S."/>
            <person name="Vangestel C."/>
        </authorList>
    </citation>
    <scope>NUCLEOTIDE SEQUENCE [LARGE SCALE GENOMIC DNA]</scope>
    <source>
        <strain evidence="2">W744_W776</strain>
    </source>
</reference>
<evidence type="ECO:0000313" key="3">
    <source>
        <dbReference type="Proteomes" id="UP000827092"/>
    </source>
</evidence>
<dbReference type="EMBL" id="JAFNEN010000701">
    <property type="protein sequence ID" value="KAG8178368.1"/>
    <property type="molecule type" value="Genomic_DNA"/>
</dbReference>
<evidence type="ECO:0000313" key="2">
    <source>
        <dbReference type="EMBL" id="KAG8178368.1"/>
    </source>
</evidence>
<feature type="compositionally biased region" description="Basic and acidic residues" evidence="1">
    <location>
        <begin position="46"/>
        <end position="60"/>
    </location>
</feature>
<organism evidence="2 3">
    <name type="scientific">Oedothorax gibbosus</name>
    <dbReference type="NCBI Taxonomy" id="931172"/>
    <lineage>
        <taxon>Eukaryota</taxon>
        <taxon>Metazoa</taxon>
        <taxon>Ecdysozoa</taxon>
        <taxon>Arthropoda</taxon>
        <taxon>Chelicerata</taxon>
        <taxon>Arachnida</taxon>
        <taxon>Araneae</taxon>
        <taxon>Araneomorphae</taxon>
        <taxon>Entelegynae</taxon>
        <taxon>Araneoidea</taxon>
        <taxon>Linyphiidae</taxon>
        <taxon>Erigoninae</taxon>
        <taxon>Oedothorax</taxon>
    </lineage>
</organism>
<evidence type="ECO:0008006" key="4">
    <source>
        <dbReference type="Google" id="ProtNLM"/>
    </source>
</evidence>
<protein>
    <recommendedName>
        <fullName evidence="4">THAP-type domain-containing protein</fullName>
    </recommendedName>
</protein>
<comment type="caution">
    <text evidence="2">The sequence shown here is derived from an EMBL/GenBank/DDBJ whole genome shotgun (WGS) entry which is preliminary data.</text>
</comment>
<sequence length="85" mass="10059">MSPNSPRHVCQDHFDLEEDTINLMRYRLQNTVLNLKPGILPHKFECQKRANPEEKLVQKKDTKKKSQSKKTSKPEKKFKSPRKKV</sequence>
<accession>A0AAV6U3F7</accession>
<dbReference type="Proteomes" id="UP000827092">
    <property type="component" value="Unassembled WGS sequence"/>
</dbReference>
<name>A0AAV6U3F7_9ARAC</name>
<proteinExistence type="predicted"/>
<feature type="compositionally biased region" description="Basic residues" evidence="1">
    <location>
        <begin position="61"/>
        <end position="71"/>
    </location>
</feature>
<gene>
    <name evidence="2" type="ORF">JTE90_027236</name>
</gene>
<dbReference type="AlphaFoldDB" id="A0AAV6U3F7"/>